<dbReference type="EMBL" id="JAOYFB010000037">
    <property type="protein sequence ID" value="KAK4024481.1"/>
    <property type="molecule type" value="Genomic_DNA"/>
</dbReference>
<dbReference type="Proteomes" id="UP001234178">
    <property type="component" value="Unassembled WGS sequence"/>
</dbReference>
<organism evidence="1 2">
    <name type="scientific">Daphnia magna</name>
    <dbReference type="NCBI Taxonomy" id="35525"/>
    <lineage>
        <taxon>Eukaryota</taxon>
        <taxon>Metazoa</taxon>
        <taxon>Ecdysozoa</taxon>
        <taxon>Arthropoda</taxon>
        <taxon>Crustacea</taxon>
        <taxon>Branchiopoda</taxon>
        <taxon>Diplostraca</taxon>
        <taxon>Cladocera</taxon>
        <taxon>Anomopoda</taxon>
        <taxon>Daphniidae</taxon>
        <taxon>Daphnia</taxon>
    </lineage>
</organism>
<keyword evidence="2" id="KW-1185">Reference proteome</keyword>
<evidence type="ECO:0000313" key="1">
    <source>
        <dbReference type="EMBL" id="KAK4024481.1"/>
    </source>
</evidence>
<accession>A0ABR0AH92</accession>
<evidence type="ECO:0000313" key="2">
    <source>
        <dbReference type="Proteomes" id="UP001234178"/>
    </source>
</evidence>
<protein>
    <submittedName>
        <fullName evidence="1">Uncharacterized protein</fullName>
    </submittedName>
</protein>
<sequence>MQQNATKTATVEILTSDLGYPTSDFLEIEYELWWIGYGKLYDKIEAEKRLRLIRFTKSEAIKAIRNKGTIRPVGNFRNFRQLKKKKTKTNNNEKKKKKRRTCEGIRNGTVPAVGRPPARELVDSYCHTIKFPLSRLISSSGCNTKGSDVSPPTN</sequence>
<name>A0ABR0AH92_9CRUS</name>
<comment type="caution">
    <text evidence="1">The sequence shown here is derived from an EMBL/GenBank/DDBJ whole genome shotgun (WGS) entry which is preliminary data.</text>
</comment>
<proteinExistence type="predicted"/>
<reference evidence="1 2" key="1">
    <citation type="journal article" date="2023" name="Nucleic Acids Res.">
        <title>The hologenome of Daphnia magna reveals possible DNA methylation and microbiome-mediated evolution of the host genome.</title>
        <authorList>
            <person name="Chaturvedi A."/>
            <person name="Li X."/>
            <person name="Dhandapani V."/>
            <person name="Marshall H."/>
            <person name="Kissane S."/>
            <person name="Cuenca-Cambronero M."/>
            <person name="Asole G."/>
            <person name="Calvet F."/>
            <person name="Ruiz-Romero M."/>
            <person name="Marangio P."/>
            <person name="Guigo R."/>
            <person name="Rago D."/>
            <person name="Mirbahai L."/>
            <person name="Eastwood N."/>
            <person name="Colbourne J.K."/>
            <person name="Zhou J."/>
            <person name="Mallon E."/>
            <person name="Orsini L."/>
        </authorList>
    </citation>
    <scope>NUCLEOTIDE SEQUENCE [LARGE SCALE GENOMIC DNA]</scope>
    <source>
        <strain evidence="1">LRV0_1</strain>
    </source>
</reference>
<gene>
    <name evidence="1" type="ORF">OUZ56_009904</name>
</gene>